<dbReference type="SUPFAM" id="SSF88946">
    <property type="entry name" value="Sigma2 domain of RNA polymerase sigma factors"/>
    <property type="match status" value="1"/>
</dbReference>
<dbReference type="Pfam" id="PF08281">
    <property type="entry name" value="Sigma70_r4_2"/>
    <property type="match status" value="1"/>
</dbReference>
<evidence type="ECO:0000259" key="6">
    <source>
        <dbReference type="Pfam" id="PF08281"/>
    </source>
</evidence>
<dbReference type="InterPro" id="IPR039425">
    <property type="entry name" value="RNA_pol_sigma-70-like"/>
</dbReference>
<dbReference type="InterPro" id="IPR013324">
    <property type="entry name" value="RNA_pol_sigma_r3/r4-like"/>
</dbReference>
<evidence type="ECO:0000256" key="1">
    <source>
        <dbReference type="ARBA" id="ARBA00010641"/>
    </source>
</evidence>
<dbReference type="PANTHER" id="PTHR43133:SF25">
    <property type="entry name" value="RNA POLYMERASE SIGMA FACTOR RFAY-RELATED"/>
    <property type="match status" value="1"/>
</dbReference>
<evidence type="ECO:0000256" key="4">
    <source>
        <dbReference type="ARBA" id="ARBA00023163"/>
    </source>
</evidence>
<keyword evidence="3" id="KW-0731">Sigma factor</keyword>
<name>A0A078MKU9_9MICC</name>
<dbReference type="GO" id="GO:0016987">
    <property type="term" value="F:sigma factor activity"/>
    <property type="evidence" value="ECO:0007669"/>
    <property type="project" value="UniProtKB-KW"/>
</dbReference>
<organism evidence="7">
    <name type="scientific">Arthrobacter saudimassiliensis</name>
    <dbReference type="NCBI Taxonomy" id="1461584"/>
    <lineage>
        <taxon>Bacteria</taxon>
        <taxon>Bacillati</taxon>
        <taxon>Actinomycetota</taxon>
        <taxon>Actinomycetes</taxon>
        <taxon>Micrococcales</taxon>
        <taxon>Micrococcaceae</taxon>
        <taxon>Arthrobacter</taxon>
    </lineage>
</organism>
<feature type="domain" description="RNA polymerase sigma factor 70 region 4 type 2" evidence="6">
    <location>
        <begin position="135"/>
        <end position="176"/>
    </location>
</feature>
<dbReference type="PATRIC" id="fig|1461584.3.peg.221"/>
<evidence type="ECO:0000256" key="2">
    <source>
        <dbReference type="ARBA" id="ARBA00023015"/>
    </source>
</evidence>
<evidence type="ECO:0000256" key="3">
    <source>
        <dbReference type="ARBA" id="ARBA00023082"/>
    </source>
</evidence>
<sequence>MPLEPSSGERAIQSVSTGTAKSFASLGTTPFGELYDRQGSALYRYAARRARGFAADDVIAKTLLIAWERLESYDLNHGDAGPWLFGIDTNLLRRHHRSEAGMMKAAARSAARDSVADESERINAQTDAVVATGFIELALNRMPAIDRDILLLYAWGDLTYESMATAMDVPVTGVRRFTEPGQGSPDLCLLMSEDAGLGRSPAKAITDFWSV</sequence>
<dbReference type="GO" id="GO:0006352">
    <property type="term" value="P:DNA-templated transcription initiation"/>
    <property type="evidence" value="ECO:0007669"/>
    <property type="project" value="InterPro"/>
</dbReference>
<reference evidence="7" key="1">
    <citation type="submission" date="2014-07" db="EMBL/GenBank/DDBJ databases">
        <authorList>
            <person name="Urmite Genomes Urmite Genomes"/>
        </authorList>
    </citation>
    <scope>NUCLEOTIDE SEQUENCE</scope>
    <source>
        <strain evidence="7">11W110_air</strain>
    </source>
</reference>
<keyword evidence="2" id="KW-0805">Transcription regulation</keyword>
<protein>
    <submittedName>
        <fullName evidence="7">RNA polymerase sigma factor</fullName>
    </submittedName>
</protein>
<dbReference type="AlphaFoldDB" id="A0A078MKU9"/>
<evidence type="ECO:0000259" key="5">
    <source>
        <dbReference type="Pfam" id="PF04542"/>
    </source>
</evidence>
<dbReference type="InterPro" id="IPR036388">
    <property type="entry name" value="WH-like_DNA-bd_sf"/>
</dbReference>
<dbReference type="Gene3D" id="1.10.1740.10">
    <property type="match status" value="1"/>
</dbReference>
<accession>A0A078MKU9</accession>
<comment type="similarity">
    <text evidence="1">Belongs to the sigma-70 factor family. ECF subfamily.</text>
</comment>
<dbReference type="PANTHER" id="PTHR43133">
    <property type="entry name" value="RNA POLYMERASE ECF-TYPE SIGMA FACTO"/>
    <property type="match status" value="1"/>
</dbReference>
<proteinExistence type="inferred from homology"/>
<evidence type="ECO:0000313" key="7">
    <source>
        <dbReference type="EMBL" id="CEA06920.1"/>
    </source>
</evidence>
<dbReference type="InterPro" id="IPR013249">
    <property type="entry name" value="RNA_pol_sigma70_r4_t2"/>
</dbReference>
<dbReference type="Gene3D" id="1.10.10.10">
    <property type="entry name" value="Winged helix-like DNA-binding domain superfamily/Winged helix DNA-binding domain"/>
    <property type="match status" value="1"/>
</dbReference>
<dbReference type="Pfam" id="PF04542">
    <property type="entry name" value="Sigma70_r2"/>
    <property type="match status" value="1"/>
</dbReference>
<feature type="domain" description="RNA polymerase sigma-70 region 2" evidence="5">
    <location>
        <begin position="34"/>
        <end position="99"/>
    </location>
</feature>
<dbReference type="SUPFAM" id="SSF88659">
    <property type="entry name" value="Sigma3 and sigma4 domains of RNA polymerase sigma factors"/>
    <property type="match status" value="1"/>
</dbReference>
<dbReference type="InterPro" id="IPR013325">
    <property type="entry name" value="RNA_pol_sigma_r2"/>
</dbReference>
<gene>
    <name evidence="7" type="ORF">BN1051_00224</name>
</gene>
<dbReference type="InterPro" id="IPR007627">
    <property type="entry name" value="RNA_pol_sigma70_r2"/>
</dbReference>
<keyword evidence="4" id="KW-0804">Transcription</keyword>
<dbReference type="GO" id="GO:0003677">
    <property type="term" value="F:DNA binding"/>
    <property type="evidence" value="ECO:0007669"/>
    <property type="project" value="InterPro"/>
</dbReference>
<dbReference type="EMBL" id="LN483070">
    <property type="protein sequence ID" value="CEA06920.1"/>
    <property type="molecule type" value="Genomic_DNA"/>
</dbReference>